<comment type="similarity">
    <text evidence="1">Belongs to the fungal fucose-specific lectin family.</text>
</comment>
<dbReference type="SUPFAM" id="SSF89372">
    <property type="entry name" value="Fucose-specific lectin"/>
    <property type="match status" value="1"/>
</dbReference>
<dbReference type="Pfam" id="PF07938">
    <property type="entry name" value="Fungal_lectin"/>
    <property type="match status" value="1"/>
</dbReference>
<evidence type="ECO:0000313" key="4">
    <source>
        <dbReference type="EMBL" id="EED12704.1"/>
    </source>
</evidence>
<evidence type="ECO:0000313" key="5">
    <source>
        <dbReference type="Proteomes" id="UP000001745"/>
    </source>
</evidence>
<dbReference type="eggNOG" id="ENOG502SNJJ">
    <property type="taxonomic scope" value="Eukaryota"/>
</dbReference>
<dbReference type="HOGENOM" id="CLU_953686_0_0_1"/>
<protein>
    <recommendedName>
        <fullName evidence="2">Fucose-specific lectin</fullName>
    </recommendedName>
</protein>
<dbReference type="EMBL" id="EQ962659">
    <property type="protein sequence ID" value="EED12704.1"/>
    <property type="molecule type" value="Genomic_DNA"/>
</dbReference>
<dbReference type="InterPro" id="IPR012475">
    <property type="entry name" value="Fungal_lectin"/>
</dbReference>
<dbReference type="VEuPathDB" id="FungiDB:TSTA_052270"/>
<sequence length="292" mass="32020">MAHTLPDTAIAASNNGSNINVYFQVTDGSIVEHLYRFIPGSDSASWIPNPDPVVKAGEAKFFTPLAAHVGFTKHFAPQRHVFFVDKKNYLREVYLSGEDNWTAGDLDTLQIEVAPYSQIAMVSSKLYYQKADGYIYTVTLSEGVWTRDSIALSTANKPMLGCGIAAASGEWFTQSNSLAIEMGGSQTTIQSVLPSPSSHTSLAAVGDGTEYKCIFYTTNESKLHECRITKDGQQSTYIACVPPRSYFAAIRQRPGDGHQDVISIFVQTGQGNKISQYKYTYPKGWQLAVDAI</sequence>
<gene>
    <name evidence="4" type="ORF">TSTA_052270</name>
</gene>
<dbReference type="GeneID" id="8106817"/>
<dbReference type="RefSeq" id="XP_002486815.1">
    <property type="nucleotide sequence ID" value="XM_002486770.1"/>
</dbReference>
<dbReference type="Proteomes" id="UP000001745">
    <property type="component" value="Unassembled WGS sequence"/>
</dbReference>
<evidence type="ECO:0000256" key="1">
    <source>
        <dbReference type="ARBA" id="ARBA00009042"/>
    </source>
</evidence>
<name>B8MPR8_TALSN</name>
<dbReference type="STRING" id="441959.B8MPR8"/>
<dbReference type="AlphaFoldDB" id="B8MPR8"/>
<dbReference type="Gene3D" id="2.120.10.70">
    <property type="entry name" value="Fucose-specific lectin"/>
    <property type="match status" value="1"/>
</dbReference>
<dbReference type="OrthoDB" id="3215839at2759"/>
<dbReference type="GO" id="GO:0030246">
    <property type="term" value="F:carbohydrate binding"/>
    <property type="evidence" value="ECO:0007669"/>
    <property type="project" value="UniProtKB-KW"/>
</dbReference>
<keyword evidence="5" id="KW-1185">Reference proteome</keyword>
<proteinExistence type="inferred from homology"/>
<evidence type="ECO:0000256" key="3">
    <source>
        <dbReference type="ARBA" id="ARBA00022734"/>
    </source>
</evidence>
<dbReference type="InParanoid" id="B8MPR8"/>
<keyword evidence="3 4" id="KW-0430">Lectin</keyword>
<organism evidence="4 5">
    <name type="scientific">Talaromyces stipitatus (strain ATCC 10500 / CBS 375.48 / QM 6759 / NRRL 1006)</name>
    <name type="common">Penicillium stipitatum</name>
    <dbReference type="NCBI Taxonomy" id="441959"/>
    <lineage>
        <taxon>Eukaryota</taxon>
        <taxon>Fungi</taxon>
        <taxon>Dikarya</taxon>
        <taxon>Ascomycota</taxon>
        <taxon>Pezizomycotina</taxon>
        <taxon>Eurotiomycetes</taxon>
        <taxon>Eurotiomycetidae</taxon>
        <taxon>Eurotiales</taxon>
        <taxon>Trichocomaceae</taxon>
        <taxon>Talaromyces</taxon>
        <taxon>Talaromyces sect. Talaromyces</taxon>
    </lineage>
</organism>
<reference evidence="5" key="1">
    <citation type="journal article" date="2015" name="Genome Announc.">
        <title>Genome sequence of the AIDS-associated pathogen Penicillium marneffei (ATCC18224) and its near taxonomic relative Talaromyces stipitatus (ATCC10500).</title>
        <authorList>
            <person name="Nierman W.C."/>
            <person name="Fedorova-Abrams N.D."/>
            <person name="Andrianopoulos A."/>
        </authorList>
    </citation>
    <scope>NUCLEOTIDE SEQUENCE [LARGE SCALE GENOMIC DNA]</scope>
    <source>
        <strain evidence="5">ATCC 10500 / CBS 375.48 / QM 6759 / NRRL 1006</strain>
    </source>
</reference>
<accession>B8MPR8</accession>
<evidence type="ECO:0000256" key="2">
    <source>
        <dbReference type="ARBA" id="ARBA00015560"/>
    </source>
</evidence>